<dbReference type="AlphaFoldDB" id="A0AA91T0T8"/>
<evidence type="ECO:0000313" key="1">
    <source>
        <dbReference type="EMBL" id="OVF07370.1"/>
    </source>
</evidence>
<dbReference type="KEGG" id="clus:A9F13_13g00693"/>
<sequence>MFKQSIRALSSRRLFSVTPKRNNLVADLYVQQIKQFKPTPVAADQAEGIKTFKLPSKPAIPSDEVSADAVSSYEAADVETESAPVSGSAPVEEDWFVFEEEEEHH</sequence>
<proteinExistence type="predicted"/>
<evidence type="ECO:0000313" key="2">
    <source>
        <dbReference type="Proteomes" id="UP000195602"/>
    </source>
</evidence>
<dbReference type="PANTHER" id="PTHR28207">
    <property type="entry name" value="ATP SYNTHASE SUBUNIT H, MITOCHONDRIAL"/>
    <property type="match status" value="1"/>
</dbReference>
<gene>
    <name evidence="1" type="ORF">A9F13_13g00693</name>
</gene>
<reference evidence="1 2" key="1">
    <citation type="submission" date="2017-04" db="EMBL/GenBank/DDBJ databases">
        <title>Draft genome of the yeast Clavispora lusitaniae type strain CBS 6936.</title>
        <authorList>
            <person name="Durrens P."/>
            <person name="Klopp C."/>
            <person name="Biteau N."/>
            <person name="Fitton-Ouhabi V."/>
            <person name="Dementhon K."/>
            <person name="Accoceberry I."/>
            <person name="Sherman D.J."/>
            <person name="Noel T."/>
        </authorList>
    </citation>
    <scope>NUCLEOTIDE SEQUENCE [LARGE SCALE GENOMIC DNA]</scope>
    <source>
        <strain evidence="1 2">CBS 6936</strain>
    </source>
</reference>
<dbReference type="Pfam" id="PF10775">
    <property type="entry name" value="ATP_sub_h"/>
    <property type="match status" value="1"/>
</dbReference>
<dbReference type="GO" id="GO:0046933">
    <property type="term" value="F:proton-transporting ATP synthase activity, rotational mechanism"/>
    <property type="evidence" value="ECO:0007669"/>
    <property type="project" value="TreeGrafter"/>
</dbReference>
<accession>A0AA91T0T8</accession>
<comment type="caution">
    <text evidence="1">The sequence shown here is derived from an EMBL/GenBank/DDBJ whole genome shotgun (WGS) entry which is preliminary data.</text>
</comment>
<dbReference type="Proteomes" id="UP000195602">
    <property type="component" value="Unassembled WGS sequence"/>
</dbReference>
<dbReference type="PANTHER" id="PTHR28207:SF1">
    <property type="entry name" value="ATP SYNTHASE SUBUNIT H, MITOCHONDRIAL"/>
    <property type="match status" value="1"/>
</dbReference>
<protein>
    <submittedName>
        <fullName evidence="1">F1F0 ATP synthase subunit</fullName>
    </submittedName>
</protein>
<name>A0AA91T0T8_CLALS</name>
<dbReference type="InterPro" id="IPR019711">
    <property type="entry name" value="ATP_synth_F0_suH"/>
</dbReference>
<organism evidence="1 2">
    <name type="scientific">Clavispora lusitaniae</name>
    <name type="common">Candida lusitaniae</name>
    <dbReference type="NCBI Taxonomy" id="36911"/>
    <lineage>
        <taxon>Eukaryota</taxon>
        <taxon>Fungi</taxon>
        <taxon>Dikarya</taxon>
        <taxon>Ascomycota</taxon>
        <taxon>Saccharomycotina</taxon>
        <taxon>Pichiomycetes</taxon>
        <taxon>Metschnikowiaceae</taxon>
        <taxon>Clavispora</taxon>
    </lineage>
</organism>
<dbReference type="EMBL" id="LYUB02000013">
    <property type="protein sequence ID" value="OVF07370.1"/>
    <property type="molecule type" value="Genomic_DNA"/>
</dbReference>